<evidence type="ECO:0000313" key="3">
    <source>
        <dbReference type="Proteomes" id="UP000246058"/>
    </source>
</evidence>
<accession>A0A2U8VQK8</accession>
<sequence length="92" mass="9589">MKCAVRPPPSAGEGGPRVSEGRERGATAPDEAPPFMQASPFPEAGFPSPPLLCRVPSPAVGGGKMQRCRAHHASPSPASDHSSTRARWSYAP</sequence>
<gene>
    <name evidence="2" type="ORF">DK427_09345</name>
</gene>
<dbReference type="EMBL" id="CP029551">
    <property type="protein sequence ID" value="AWN35915.1"/>
    <property type="molecule type" value="Genomic_DNA"/>
</dbReference>
<feature type="region of interest" description="Disordered" evidence="1">
    <location>
        <begin position="1"/>
        <end position="92"/>
    </location>
</feature>
<dbReference type="Proteomes" id="UP000246058">
    <property type="component" value="Chromosome"/>
</dbReference>
<feature type="compositionally biased region" description="Pro residues" evidence="1">
    <location>
        <begin position="1"/>
        <end position="10"/>
    </location>
</feature>
<dbReference type="KEGG" id="meti:DK427_09345"/>
<keyword evidence="3" id="KW-1185">Reference proteome</keyword>
<name>A0A2U8VQK8_9HYPH</name>
<evidence type="ECO:0000256" key="1">
    <source>
        <dbReference type="SAM" id="MobiDB-lite"/>
    </source>
</evidence>
<organism evidence="2 3">
    <name type="scientific">Methylobacterium radiodurans</name>
    <dbReference type="NCBI Taxonomy" id="2202828"/>
    <lineage>
        <taxon>Bacteria</taxon>
        <taxon>Pseudomonadati</taxon>
        <taxon>Pseudomonadota</taxon>
        <taxon>Alphaproteobacteria</taxon>
        <taxon>Hyphomicrobiales</taxon>
        <taxon>Methylobacteriaceae</taxon>
        <taxon>Methylobacterium</taxon>
    </lineage>
</organism>
<protein>
    <submittedName>
        <fullName evidence="2">Uncharacterized protein</fullName>
    </submittedName>
</protein>
<evidence type="ECO:0000313" key="2">
    <source>
        <dbReference type="EMBL" id="AWN35915.1"/>
    </source>
</evidence>
<proteinExistence type="predicted"/>
<dbReference type="AlphaFoldDB" id="A0A2U8VQK8"/>
<reference evidence="2 3" key="1">
    <citation type="submission" date="2018-05" db="EMBL/GenBank/DDBJ databases">
        <title>Complete Genome Sequence of Methylobacterium sp. 17Sr1-43.</title>
        <authorList>
            <person name="Srinivasan S."/>
        </authorList>
    </citation>
    <scope>NUCLEOTIDE SEQUENCE [LARGE SCALE GENOMIC DNA]</scope>
    <source>
        <strain evidence="2 3">17Sr1-43</strain>
    </source>
</reference>